<evidence type="ECO:0000313" key="2">
    <source>
        <dbReference type="EMBL" id="KAG2184356.1"/>
    </source>
</evidence>
<keyword evidence="1" id="KW-0472">Membrane</keyword>
<evidence type="ECO:0000256" key="1">
    <source>
        <dbReference type="SAM" id="Phobius"/>
    </source>
</evidence>
<dbReference type="Proteomes" id="UP000612746">
    <property type="component" value="Unassembled WGS sequence"/>
</dbReference>
<evidence type="ECO:0000313" key="3">
    <source>
        <dbReference type="Proteomes" id="UP000612746"/>
    </source>
</evidence>
<reference evidence="2" key="1">
    <citation type="submission" date="2020-12" db="EMBL/GenBank/DDBJ databases">
        <title>Metabolic potential, ecology and presence of endohyphal bacteria is reflected in genomic diversity of Mucoromycotina.</title>
        <authorList>
            <person name="Muszewska A."/>
            <person name="Okrasinska A."/>
            <person name="Steczkiewicz K."/>
            <person name="Drgas O."/>
            <person name="Orlowska M."/>
            <person name="Perlinska-Lenart U."/>
            <person name="Aleksandrzak-Piekarczyk T."/>
            <person name="Szatraj K."/>
            <person name="Zielenkiewicz U."/>
            <person name="Pilsyk S."/>
            <person name="Malc E."/>
            <person name="Mieczkowski P."/>
            <person name="Kruszewska J.S."/>
            <person name="Biernat P."/>
            <person name="Pawlowska J."/>
        </authorList>
    </citation>
    <scope>NUCLEOTIDE SEQUENCE</scope>
    <source>
        <strain evidence="2">WA0000051536</strain>
    </source>
</reference>
<gene>
    <name evidence="2" type="ORF">INT44_009371</name>
</gene>
<dbReference type="AlphaFoldDB" id="A0A8H7UFZ7"/>
<comment type="caution">
    <text evidence="2">The sequence shown here is derived from an EMBL/GenBank/DDBJ whole genome shotgun (WGS) entry which is preliminary data.</text>
</comment>
<keyword evidence="1" id="KW-1133">Transmembrane helix</keyword>
<keyword evidence="1" id="KW-0812">Transmembrane</keyword>
<protein>
    <submittedName>
        <fullName evidence="2">Uncharacterized protein</fullName>
    </submittedName>
</protein>
<name>A0A8H7UFZ7_9FUNG</name>
<feature type="transmembrane region" description="Helical" evidence="1">
    <location>
        <begin position="16"/>
        <end position="36"/>
    </location>
</feature>
<keyword evidence="3" id="KW-1185">Reference proteome</keyword>
<proteinExistence type="predicted"/>
<dbReference type="EMBL" id="JAEPRA010000006">
    <property type="protein sequence ID" value="KAG2184356.1"/>
    <property type="molecule type" value="Genomic_DNA"/>
</dbReference>
<accession>A0A8H7UFZ7</accession>
<dbReference type="OrthoDB" id="2411985at2759"/>
<organism evidence="2 3">
    <name type="scientific">Umbelopsis vinacea</name>
    <dbReference type="NCBI Taxonomy" id="44442"/>
    <lineage>
        <taxon>Eukaryota</taxon>
        <taxon>Fungi</taxon>
        <taxon>Fungi incertae sedis</taxon>
        <taxon>Mucoromycota</taxon>
        <taxon>Mucoromycotina</taxon>
        <taxon>Umbelopsidomycetes</taxon>
        <taxon>Umbelopsidales</taxon>
        <taxon>Umbelopsidaceae</taxon>
        <taxon>Umbelopsis</taxon>
    </lineage>
</organism>
<sequence length="109" mass="12463">MNPVYTASPPNPISPYIIYLGAAFLATLCIITILVVHRYHIHRTDATLNTSTRSYTFYEYNRPPQISRPSYGATKETVQPPPITPERVMEWIKTRDKMLSKYAAVESMV</sequence>